<protein>
    <submittedName>
        <fullName evidence="1">Uncharacterized protein</fullName>
    </submittedName>
</protein>
<proteinExistence type="predicted"/>
<dbReference type="Proteomes" id="UP000235388">
    <property type="component" value="Unassembled WGS sequence"/>
</dbReference>
<dbReference type="EMBL" id="PGCJ01000340">
    <property type="protein sequence ID" value="PLW31762.1"/>
    <property type="molecule type" value="Genomic_DNA"/>
</dbReference>
<sequence length="182" mass="20375">MKKHLSPSYRDLSARINDKGPYTKLGYLSIFANALTNSPPDLPHTLLPVNQLASLLQVWFKDARPQSNPGARGEQMKNQSHHISTVARLACVLEKLRRLAESHTGIPAEESRLVIKRATVTNPEQLSSEVINAINSDALNVVNRDEAVTVPRKPQVNQQRLSGEILSWNRSDHGGRMLMLEW</sequence>
<organism evidence="1 2">
    <name type="scientific">Puccinia coronata f. sp. avenae</name>
    <dbReference type="NCBI Taxonomy" id="200324"/>
    <lineage>
        <taxon>Eukaryota</taxon>
        <taxon>Fungi</taxon>
        <taxon>Dikarya</taxon>
        <taxon>Basidiomycota</taxon>
        <taxon>Pucciniomycotina</taxon>
        <taxon>Pucciniomycetes</taxon>
        <taxon>Pucciniales</taxon>
        <taxon>Pucciniaceae</taxon>
        <taxon>Puccinia</taxon>
    </lineage>
</organism>
<name>A0A2N5U231_9BASI</name>
<dbReference type="AlphaFoldDB" id="A0A2N5U231"/>
<keyword evidence="2" id="KW-1185">Reference proteome</keyword>
<evidence type="ECO:0000313" key="1">
    <source>
        <dbReference type="EMBL" id="PLW31762.1"/>
    </source>
</evidence>
<reference evidence="1 2" key="1">
    <citation type="submission" date="2017-11" db="EMBL/GenBank/DDBJ databases">
        <title>De novo assembly and phasing of dikaryotic genomes from two isolates of Puccinia coronata f. sp. avenae, the causal agent of oat crown rust.</title>
        <authorList>
            <person name="Miller M.E."/>
            <person name="Zhang Y."/>
            <person name="Omidvar V."/>
            <person name="Sperschneider J."/>
            <person name="Schwessinger B."/>
            <person name="Raley C."/>
            <person name="Palmer J.M."/>
            <person name="Garnica D."/>
            <person name="Upadhyaya N."/>
            <person name="Rathjen J."/>
            <person name="Taylor J.M."/>
            <person name="Park R.F."/>
            <person name="Dodds P.N."/>
            <person name="Hirsch C.D."/>
            <person name="Kianian S.F."/>
            <person name="Figueroa M."/>
        </authorList>
    </citation>
    <scope>NUCLEOTIDE SEQUENCE [LARGE SCALE GENOMIC DNA]</scope>
    <source>
        <strain evidence="1">12NC29</strain>
    </source>
</reference>
<comment type="caution">
    <text evidence="1">The sequence shown here is derived from an EMBL/GenBank/DDBJ whole genome shotgun (WGS) entry which is preliminary data.</text>
</comment>
<gene>
    <name evidence="1" type="ORF">PCANC_22364</name>
</gene>
<evidence type="ECO:0000313" key="2">
    <source>
        <dbReference type="Proteomes" id="UP000235388"/>
    </source>
</evidence>
<accession>A0A2N5U231</accession>